<dbReference type="Gene3D" id="3.10.50.40">
    <property type="match status" value="1"/>
</dbReference>
<dbReference type="EMBL" id="CP001576">
    <property type="protein sequence ID" value="ACO69687.1"/>
    <property type="molecule type" value="Genomic_DNA"/>
</dbReference>
<dbReference type="OMA" id="VHMHYTG"/>
<name>C1FIA7_MICCC</name>
<dbReference type="PANTHER" id="PTHR10516">
    <property type="entry name" value="PEPTIDYL-PROLYL CIS-TRANS ISOMERASE"/>
    <property type="match status" value="1"/>
</dbReference>
<evidence type="ECO:0000313" key="8">
    <source>
        <dbReference type="EMBL" id="ACO69687.1"/>
    </source>
</evidence>
<keyword evidence="3 5" id="KW-0697">Rotamase</keyword>
<evidence type="ECO:0000259" key="7">
    <source>
        <dbReference type="PROSITE" id="PS50059"/>
    </source>
</evidence>
<evidence type="ECO:0000256" key="2">
    <source>
        <dbReference type="ARBA" id="ARBA00013194"/>
    </source>
</evidence>
<dbReference type="Proteomes" id="UP000002009">
    <property type="component" value="Chromosome 10"/>
</dbReference>
<reference evidence="8 9" key="1">
    <citation type="journal article" date="2009" name="Science">
        <title>Green evolution and dynamic adaptations revealed by genomes of the marine picoeukaryotes Micromonas.</title>
        <authorList>
            <person name="Worden A.Z."/>
            <person name="Lee J.H."/>
            <person name="Mock T."/>
            <person name="Rouze P."/>
            <person name="Simmons M.P."/>
            <person name="Aerts A.L."/>
            <person name="Allen A.E."/>
            <person name="Cuvelier M.L."/>
            <person name="Derelle E."/>
            <person name="Everett M.V."/>
            <person name="Foulon E."/>
            <person name="Grimwood J."/>
            <person name="Gundlach H."/>
            <person name="Henrissat B."/>
            <person name="Napoli C."/>
            <person name="McDonald S.M."/>
            <person name="Parker M.S."/>
            <person name="Rombauts S."/>
            <person name="Salamov A."/>
            <person name="Von Dassow P."/>
            <person name="Badger J.H."/>
            <person name="Coutinho P.M."/>
            <person name="Demir E."/>
            <person name="Dubchak I."/>
            <person name="Gentemann C."/>
            <person name="Eikrem W."/>
            <person name="Gready J.E."/>
            <person name="John U."/>
            <person name="Lanier W."/>
            <person name="Lindquist E.A."/>
            <person name="Lucas S."/>
            <person name="Mayer K.F."/>
            <person name="Moreau H."/>
            <person name="Not F."/>
            <person name="Otillar R."/>
            <person name="Panaud O."/>
            <person name="Pangilinan J."/>
            <person name="Paulsen I."/>
            <person name="Piegu B."/>
            <person name="Poliakov A."/>
            <person name="Robbens S."/>
            <person name="Schmutz J."/>
            <person name="Toulza E."/>
            <person name="Wyss T."/>
            <person name="Zelensky A."/>
            <person name="Zhou K."/>
            <person name="Armbrust E.V."/>
            <person name="Bhattacharya D."/>
            <person name="Goodenough U.W."/>
            <person name="Van de Peer Y."/>
            <person name="Grigoriev I.V."/>
        </authorList>
    </citation>
    <scope>NUCLEOTIDE SEQUENCE [LARGE SCALE GENOMIC DNA]</scope>
    <source>
        <strain evidence="9">RCC299 / NOUM17</strain>
    </source>
</reference>
<proteinExistence type="predicted"/>
<dbReference type="GO" id="GO:0003755">
    <property type="term" value="F:peptidyl-prolyl cis-trans isomerase activity"/>
    <property type="evidence" value="ECO:0007669"/>
    <property type="project" value="UniProtKB-KW"/>
</dbReference>
<feature type="region of interest" description="Disordered" evidence="6">
    <location>
        <begin position="1"/>
        <end position="34"/>
    </location>
</feature>
<feature type="domain" description="PPIase FKBP-type" evidence="7">
    <location>
        <begin position="34"/>
        <end position="122"/>
    </location>
</feature>
<dbReference type="KEGG" id="mis:MICPUN_85736"/>
<evidence type="ECO:0000313" key="9">
    <source>
        <dbReference type="Proteomes" id="UP000002009"/>
    </source>
</evidence>
<evidence type="ECO:0000256" key="4">
    <source>
        <dbReference type="ARBA" id="ARBA00023235"/>
    </source>
</evidence>
<dbReference type="AlphaFoldDB" id="C1FIA7"/>
<dbReference type="STRING" id="296587.C1FIA7"/>
<evidence type="ECO:0000256" key="5">
    <source>
        <dbReference type="PROSITE-ProRule" id="PRU00277"/>
    </source>
</evidence>
<dbReference type="PROSITE" id="PS50059">
    <property type="entry name" value="FKBP_PPIASE"/>
    <property type="match status" value="1"/>
</dbReference>
<accession>C1FIA7</accession>
<dbReference type="PANTHER" id="PTHR10516:SF443">
    <property type="entry name" value="FK506-BINDING PROTEIN 59-RELATED"/>
    <property type="match status" value="1"/>
</dbReference>
<keyword evidence="9" id="KW-1185">Reference proteome</keyword>
<dbReference type="FunCoup" id="C1FIA7">
    <property type="interactions" value="1477"/>
</dbReference>
<evidence type="ECO:0000256" key="3">
    <source>
        <dbReference type="ARBA" id="ARBA00023110"/>
    </source>
</evidence>
<dbReference type="GeneID" id="8246983"/>
<dbReference type="FunFam" id="3.10.50.40:FF:000006">
    <property type="entry name" value="Peptidyl-prolyl cis-trans isomerase"/>
    <property type="match status" value="1"/>
</dbReference>
<dbReference type="InParanoid" id="C1FIA7"/>
<evidence type="ECO:0000256" key="1">
    <source>
        <dbReference type="ARBA" id="ARBA00000971"/>
    </source>
</evidence>
<dbReference type="SUPFAM" id="SSF54534">
    <property type="entry name" value="FKBP-like"/>
    <property type="match status" value="1"/>
</dbReference>
<dbReference type="Pfam" id="PF00254">
    <property type="entry name" value="FKBP_C"/>
    <property type="match status" value="1"/>
</dbReference>
<gene>
    <name evidence="8" type="ORF">MICPUN_85736</name>
</gene>
<feature type="compositionally biased region" description="Basic and acidic residues" evidence="6">
    <location>
        <begin position="9"/>
        <end position="33"/>
    </location>
</feature>
<protein>
    <recommendedName>
        <fullName evidence="2 5">peptidylprolyl isomerase</fullName>
        <ecNumber evidence="2 5">5.2.1.8</ecNumber>
    </recommendedName>
</protein>
<dbReference type="InterPro" id="IPR046357">
    <property type="entry name" value="PPIase_dom_sf"/>
</dbReference>
<comment type="catalytic activity">
    <reaction evidence="1 5">
        <text>[protein]-peptidylproline (omega=180) = [protein]-peptidylproline (omega=0)</text>
        <dbReference type="Rhea" id="RHEA:16237"/>
        <dbReference type="Rhea" id="RHEA-COMP:10747"/>
        <dbReference type="Rhea" id="RHEA-COMP:10748"/>
        <dbReference type="ChEBI" id="CHEBI:83833"/>
        <dbReference type="ChEBI" id="CHEBI:83834"/>
        <dbReference type="EC" id="5.2.1.8"/>
    </reaction>
</comment>
<dbReference type="InterPro" id="IPR050689">
    <property type="entry name" value="FKBP-type_PPIase"/>
</dbReference>
<dbReference type="EC" id="5.2.1.8" evidence="2 5"/>
<keyword evidence="4 5" id="KW-0413">Isomerase</keyword>
<evidence type="ECO:0000256" key="6">
    <source>
        <dbReference type="SAM" id="MobiDB-lite"/>
    </source>
</evidence>
<sequence>MKTGDEADVTPKRDGGVVKKVTKDGEGTERPGKGAEVAVHYVGTLEDGTKFDSSVDRGEPIRFTLGVGQVIKGWDLGVASMRKGEKATLTIKPEYGYGDAGAGGVIPGGATLLFDVELVEWKSS</sequence>
<dbReference type="InterPro" id="IPR001179">
    <property type="entry name" value="PPIase_FKBP_dom"/>
</dbReference>
<organism evidence="8 9">
    <name type="scientific">Micromonas commoda (strain RCC299 / NOUM17 / CCMP2709)</name>
    <name type="common">Picoplanktonic green alga</name>
    <dbReference type="NCBI Taxonomy" id="296587"/>
    <lineage>
        <taxon>Eukaryota</taxon>
        <taxon>Viridiplantae</taxon>
        <taxon>Chlorophyta</taxon>
        <taxon>Mamiellophyceae</taxon>
        <taxon>Mamiellales</taxon>
        <taxon>Mamiellaceae</taxon>
        <taxon>Micromonas</taxon>
    </lineage>
</organism>
<dbReference type="eggNOG" id="KOG0543">
    <property type="taxonomic scope" value="Eukaryota"/>
</dbReference>
<dbReference type="OrthoDB" id="1902587at2759"/>
<dbReference type="RefSeq" id="XP_002508429.1">
    <property type="nucleotide sequence ID" value="XM_002508383.1"/>
</dbReference>